<dbReference type="Proteomes" id="UP001602089">
    <property type="component" value="Unassembled WGS sequence"/>
</dbReference>
<accession>A0ABW6THC7</accession>
<organism evidence="2 3">
    <name type="scientific">Nocardia elegans</name>
    <dbReference type="NCBI Taxonomy" id="300029"/>
    <lineage>
        <taxon>Bacteria</taxon>
        <taxon>Bacillati</taxon>
        <taxon>Actinomycetota</taxon>
        <taxon>Actinomycetes</taxon>
        <taxon>Mycobacteriales</taxon>
        <taxon>Nocardiaceae</taxon>
        <taxon>Nocardia</taxon>
    </lineage>
</organism>
<sequence length="143" mass="15731">MTPQSLNMPVSVGSRTLTAPPRLRPRPDSDASGYIDATWWPRSSNLTAELPDLIAALRPRAGQIWRIVYDPRTWSTTDRHLIVAGRAMRLDRYPFELFGLMYLCATNGTVIVLRAIPEGTDPAVATSVLAAAGRTARNDAARQ</sequence>
<evidence type="ECO:0000313" key="2">
    <source>
        <dbReference type="EMBL" id="MFF4024354.1"/>
    </source>
</evidence>
<name>A0ABW6THC7_9NOCA</name>
<dbReference type="InterPro" id="IPR046036">
    <property type="entry name" value="DUF5994"/>
</dbReference>
<gene>
    <name evidence="2" type="ORF">ACFYY5_16080</name>
</gene>
<reference evidence="2 3" key="1">
    <citation type="submission" date="2024-10" db="EMBL/GenBank/DDBJ databases">
        <title>The Natural Products Discovery Center: Release of the First 8490 Sequenced Strains for Exploring Actinobacteria Biosynthetic Diversity.</title>
        <authorList>
            <person name="Kalkreuter E."/>
            <person name="Kautsar S.A."/>
            <person name="Yang D."/>
            <person name="Bader C.D."/>
            <person name="Teijaro C.N."/>
            <person name="Fluegel L."/>
            <person name="Davis C.M."/>
            <person name="Simpson J.R."/>
            <person name="Lauterbach L."/>
            <person name="Steele A.D."/>
            <person name="Gui C."/>
            <person name="Meng S."/>
            <person name="Li G."/>
            <person name="Viehrig K."/>
            <person name="Ye F."/>
            <person name="Su P."/>
            <person name="Kiefer A.F."/>
            <person name="Nichols A."/>
            <person name="Cepeda A.J."/>
            <person name="Yan W."/>
            <person name="Fan B."/>
            <person name="Jiang Y."/>
            <person name="Adhikari A."/>
            <person name="Zheng C.-J."/>
            <person name="Schuster L."/>
            <person name="Cowan T.M."/>
            <person name="Smanski M.J."/>
            <person name="Chevrette M.G."/>
            <person name="De Carvalho L.P.S."/>
            <person name="Shen B."/>
        </authorList>
    </citation>
    <scope>NUCLEOTIDE SEQUENCE [LARGE SCALE GENOMIC DNA]</scope>
    <source>
        <strain evidence="2 3">NPDC001867</strain>
    </source>
</reference>
<dbReference type="EMBL" id="JBIATK010000004">
    <property type="protein sequence ID" value="MFF4024354.1"/>
    <property type="molecule type" value="Genomic_DNA"/>
</dbReference>
<evidence type="ECO:0000313" key="3">
    <source>
        <dbReference type="Proteomes" id="UP001602089"/>
    </source>
</evidence>
<proteinExistence type="predicted"/>
<feature type="region of interest" description="Disordered" evidence="1">
    <location>
        <begin position="1"/>
        <end position="30"/>
    </location>
</feature>
<evidence type="ECO:0000256" key="1">
    <source>
        <dbReference type="SAM" id="MobiDB-lite"/>
    </source>
</evidence>
<keyword evidence="3" id="KW-1185">Reference proteome</keyword>
<protein>
    <submittedName>
        <fullName evidence="2">DUF5994 family protein</fullName>
    </submittedName>
</protein>
<dbReference type="RefSeq" id="WP_324195574.1">
    <property type="nucleotide sequence ID" value="NZ_JADLPS010000001.1"/>
</dbReference>
<comment type="caution">
    <text evidence="2">The sequence shown here is derived from an EMBL/GenBank/DDBJ whole genome shotgun (WGS) entry which is preliminary data.</text>
</comment>
<dbReference type="Pfam" id="PF19457">
    <property type="entry name" value="DUF5994"/>
    <property type="match status" value="1"/>
</dbReference>